<organism evidence="1 2">
    <name type="scientific">Paracoccus broussonetiae subsp. drimophilus</name>
    <dbReference type="NCBI Taxonomy" id="3373869"/>
    <lineage>
        <taxon>Bacteria</taxon>
        <taxon>Pseudomonadati</taxon>
        <taxon>Pseudomonadota</taxon>
        <taxon>Alphaproteobacteria</taxon>
        <taxon>Rhodobacterales</taxon>
        <taxon>Paracoccaceae</taxon>
        <taxon>Paracoccus</taxon>
        <taxon>Paracoccus broussonetiae</taxon>
    </lineage>
</organism>
<dbReference type="EMBL" id="JBIMPR010000003">
    <property type="protein sequence ID" value="MFH5773584.1"/>
    <property type="molecule type" value="Genomic_DNA"/>
</dbReference>
<sequence length="73" mass="8389">MTGYMTRAMKSKDPRYARILSKLGYDRRDVVAEEPRPDDLAALREEYQTKIGKRPFNGWGADTLRKKIAEAGK</sequence>
<dbReference type="Proteomes" id="UP001609376">
    <property type="component" value="Unassembled WGS sequence"/>
</dbReference>
<protein>
    <submittedName>
        <fullName evidence="1">Uncharacterized protein</fullName>
    </submittedName>
</protein>
<gene>
    <name evidence="1" type="ORF">ACHFJ0_04980</name>
</gene>
<name>A0ABW7LHE2_9RHOB</name>
<evidence type="ECO:0000313" key="2">
    <source>
        <dbReference type="Proteomes" id="UP001609376"/>
    </source>
</evidence>
<reference evidence="1 2" key="1">
    <citation type="submission" date="2024-10" db="EMBL/GenBank/DDBJ databases">
        <title>Paracoccus drimophilus sp. nov., a novel bacterium from corn roots in Hunan.</title>
        <authorList>
            <person name="Li X."/>
        </authorList>
    </citation>
    <scope>NUCLEOTIDE SEQUENCE [LARGE SCALE GENOMIC DNA]</scope>
    <source>
        <strain evidence="1 2">NGMCC 1.201697</strain>
    </source>
</reference>
<proteinExistence type="predicted"/>
<keyword evidence="2" id="KW-1185">Reference proteome</keyword>
<evidence type="ECO:0000313" key="1">
    <source>
        <dbReference type="EMBL" id="MFH5773584.1"/>
    </source>
</evidence>
<comment type="caution">
    <text evidence="1">The sequence shown here is derived from an EMBL/GenBank/DDBJ whole genome shotgun (WGS) entry which is preliminary data.</text>
</comment>
<dbReference type="RefSeq" id="WP_395132442.1">
    <property type="nucleotide sequence ID" value="NZ_JBIMPR010000003.1"/>
</dbReference>
<accession>A0ABW7LHE2</accession>